<comment type="caution">
    <text evidence="2">The sequence shown here is derived from an EMBL/GenBank/DDBJ whole genome shotgun (WGS) entry which is preliminary data.</text>
</comment>
<reference evidence="3" key="1">
    <citation type="journal article" date="2019" name="Int. J. Syst. Evol. Microbiol.">
        <title>The Global Catalogue of Microorganisms (GCM) 10K type strain sequencing project: providing services to taxonomists for standard genome sequencing and annotation.</title>
        <authorList>
            <consortium name="The Broad Institute Genomics Platform"/>
            <consortium name="The Broad Institute Genome Sequencing Center for Infectious Disease"/>
            <person name="Wu L."/>
            <person name="Ma J."/>
        </authorList>
    </citation>
    <scope>NUCLEOTIDE SEQUENCE [LARGE SCALE GENOMIC DNA]</scope>
    <source>
        <strain evidence="3">DT72</strain>
    </source>
</reference>
<organism evidence="2 3">
    <name type="scientific">Rhodococcus gannanensis</name>
    <dbReference type="NCBI Taxonomy" id="1960308"/>
    <lineage>
        <taxon>Bacteria</taxon>
        <taxon>Bacillati</taxon>
        <taxon>Actinomycetota</taxon>
        <taxon>Actinomycetes</taxon>
        <taxon>Mycobacteriales</taxon>
        <taxon>Nocardiaceae</taxon>
        <taxon>Rhodococcus</taxon>
    </lineage>
</organism>
<accession>A0ABW4P800</accession>
<evidence type="ECO:0008006" key="4">
    <source>
        <dbReference type="Google" id="ProtNLM"/>
    </source>
</evidence>
<name>A0ABW4P800_9NOCA</name>
<evidence type="ECO:0000313" key="3">
    <source>
        <dbReference type="Proteomes" id="UP001597286"/>
    </source>
</evidence>
<gene>
    <name evidence="2" type="ORF">ACFSJG_19415</name>
</gene>
<feature type="region of interest" description="Disordered" evidence="1">
    <location>
        <begin position="1"/>
        <end position="35"/>
    </location>
</feature>
<dbReference type="Proteomes" id="UP001597286">
    <property type="component" value="Unassembled WGS sequence"/>
</dbReference>
<dbReference type="EMBL" id="JBHUFB010000019">
    <property type="protein sequence ID" value="MFD1814389.1"/>
    <property type="molecule type" value="Genomic_DNA"/>
</dbReference>
<protein>
    <recommendedName>
        <fullName evidence="4">Peptidoglycan binding-like domain-containing protein</fullName>
    </recommendedName>
</protein>
<dbReference type="RefSeq" id="WP_378486887.1">
    <property type="nucleotide sequence ID" value="NZ_JBHUFB010000019.1"/>
</dbReference>
<keyword evidence="3" id="KW-1185">Reference proteome</keyword>
<sequence>MNRTTHPGTVATPRRDDDASPADPNRFPLPPGHYWGPLDGPAESWSNYSFGTARSSVDGLSRWQRALGLPDSGIYDHATRTAAFRMQWAFGWPVSGNVSESEWEEVVRQGWRLPPISIDPGPEAPRPRRAVRRTRVRPGLVPAGGGCAPRFG</sequence>
<evidence type="ECO:0000256" key="1">
    <source>
        <dbReference type="SAM" id="MobiDB-lite"/>
    </source>
</evidence>
<evidence type="ECO:0000313" key="2">
    <source>
        <dbReference type="EMBL" id="MFD1814389.1"/>
    </source>
</evidence>
<proteinExistence type="predicted"/>